<sequence>MSEGIAIYKVKRPLPSPPSLYIIPTGKRYLPDAEPSGHAVTIAAIKAGICSPMKWLLKTVAPSEQMLISLSQV</sequence>
<organism evidence="1 2">
    <name type="scientific">Corynebacterium ulcerans</name>
    <dbReference type="NCBI Taxonomy" id="65058"/>
    <lineage>
        <taxon>Bacteria</taxon>
        <taxon>Bacillati</taxon>
        <taxon>Actinomycetota</taxon>
        <taxon>Actinomycetes</taxon>
        <taxon>Mycobacteriales</taxon>
        <taxon>Corynebacteriaceae</taxon>
        <taxon>Corynebacterium</taxon>
    </lineage>
</organism>
<dbReference type="AlphaFoldDB" id="A0ABD7MQ77"/>
<evidence type="ECO:0000313" key="2">
    <source>
        <dbReference type="Proteomes" id="UP000248741"/>
    </source>
</evidence>
<reference evidence="1 2" key="1">
    <citation type="submission" date="2018-06" db="EMBL/GenBank/DDBJ databases">
        <authorList>
            <consortium name="Pathogen Informatics"/>
            <person name="Doyle S."/>
        </authorList>
    </citation>
    <scope>NUCLEOTIDE SEQUENCE [LARGE SCALE GENOMIC DNA]</scope>
    <source>
        <strain evidence="1 2">NCTC7908</strain>
    </source>
</reference>
<proteinExistence type="predicted"/>
<accession>A0ABD7MQ77</accession>
<evidence type="ECO:0008006" key="3">
    <source>
        <dbReference type="Google" id="ProtNLM"/>
    </source>
</evidence>
<dbReference type="Proteomes" id="UP000248741">
    <property type="component" value="Chromosome 1"/>
</dbReference>
<dbReference type="EMBL" id="LS483400">
    <property type="protein sequence ID" value="SQG49871.1"/>
    <property type="molecule type" value="Genomic_DNA"/>
</dbReference>
<gene>
    <name evidence="1" type="ORF">NCTC7908_00095</name>
</gene>
<protein>
    <recommendedName>
        <fullName evidence="3">Transposase</fullName>
    </recommendedName>
</protein>
<evidence type="ECO:0000313" key="1">
    <source>
        <dbReference type="EMBL" id="SQG49871.1"/>
    </source>
</evidence>
<name>A0ABD7MQ77_CORUL</name>